<keyword evidence="3 11" id="KW-0489">Methyltransferase</keyword>
<evidence type="ECO:0000256" key="5">
    <source>
        <dbReference type="ARBA" id="ARBA00022691"/>
    </source>
</evidence>
<evidence type="ECO:0000256" key="3">
    <source>
        <dbReference type="ARBA" id="ARBA00022603"/>
    </source>
</evidence>
<protein>
    <recommendedName>
        <fullName evidence="11">rRNA adenine N(6)-methyltransferase</fullName>
        <ecNumber evidence="11">2.1.1.-</ecNumber>
    </recommendedName>
</protein>
<gene>
    <name evidence="12" type="ORF">PYX00_007246</name>
</gene>
<reference evidence="12" key="1">
    <citation type="journal article" date="2024" name="Gigascience">
        <title>Chromosome-level genome of the poultry shaft louse Menopon gallinae provides insight into the host-switching and adaptive evolution of parasitic lice.</title>
        <authorList>
            <person name="Xu Y."/>
            <person name="Ma L."/>
            <person name="Liu S."/>
            <person name="Liang Y."/>
            <person name="Liu Q."/>
            <person name="He Z."/>
            <person name="Tian L."/>
            <person name="Duan Y."/>
            <person name="Cai W."/>
            <person name="Li H."/>
            <person name="Song F."/>
        </authorList>
    </citation>
    <scope>NUCLEOTIDE SEQUENCE</scope>
    <source>
        <strain evidence="12">Cailab_2023a</strain>
    </source>
</reference>
<dbReference type="EC" id="2.1.1.-" evidence="11"/>
<evidence type="ECO:0000256" key="10">
    <source>
        <dbReference type="ARBA" id="ARBA00023163"/>
    </source>
</evidence>
<dbReference type="PANTHER" id="PTHR11727">
    <property type="entry name" value="DIMETHYLADENOSINE TRANSFERASE"/>
    <property type="match status" value="1"/>
</dbReference>
<keyword evidence="5 11" id="KW-0949">S-adenosyl-L-methionine</keyword>
<dbReference type="GO" id="GO:0006391">
    <property type="term" value="P:transcription initiation at mitochondrial promoter"/>
    <property type="evidence" value="ECO:0007669"/>
    <property type="project" value="TreeGrafter"/>
</dbReference>
<evidence type="ECO:0000256" key="11">
    <source>
        <dbReference type="RuleBase" id="RU362106"/>
    </source>
</evidence>
<dbReference type="GO" id="GO:0003723">
    <property type="term" value="F:RNA binding"/>
    <property type="evidence" value="ECO:0007669"/>
    <property type="project" value="UniProtKB-KW"/>
</dbReference>
<keyword evidence="7" id="KW-0809">Transit peptide</keyword>
<keyword evidence="6" id="KW-0694">RNA-binding</keyword>
<dbReference type="InterPro" id="IPR029063">
    <property type="entry name" value="SAM-dependent_MTases_sf"/>
</dbReference>
<proteinExistence type="inferred from homology"/>
<name>A0AAW2HJ49_9NEOP</name>
<evidence type="ECO:0000313" key="12">
    <source>
        <dbReference type="EMBL" id="KAL0269553.1"/>
    </source>
</evidence>
<evidence type="ECO:0000256" key="4">
    <source>
        <dbReference type="ARBA" id="ARBA00022679"/>
    </source>
</evidence>
<sequence length="383" mass="43571">MIPPIFTPCLLFARSVASDSQRAMKLVPSIFVKPTKLLPLTCRCMGQPLHTTRMNLGQSIFGEYDTRDPESAPVILKKGKLKKEIKTSFQVTYGYTLKEEVAERMGKVILATRSSDSVLIEVNPGLGLITNYLLKNGVPKIVVYDNVLKHEFSEVYYDNMAKIELQQLNLLDFSPTNYITQSWNLYDELQLYADDKALLYAVGLNRICIKSIMRLIIFVNYEFCKNMEFVLLVAENVLQSLISLGSKFSKVNDYTFMNLLFKIEVIDFFPVEYFVPSFPEDKCMVLIKMRRRMRLPLSVEHLHSLYSFSYVLGQSKYSSIVQTLEKLYPKIGLKLIAAGLGVTTQVSELTPNEIVSLFKIIKDMPGETGALTNLFDSENPGHE</sequence>
<evidence type="ECO:0000256" key="9">
    <source>
        <dbReference type="ARBA" id="ARBA00023128"/>
    </source>
</evidence>
<dbReference type="GO" id="GO:0000179">
    <property type="term" value="F:rRNA (adenine-N6,N6-)-dimethyltransferase activity"/>
    <property type="evidence" value="ECO:0007669"/>
    <property type="project" value="TreeGrafter"/>
</dbReference>
<evidence type="ECO:0000256" key="2">
    <source>
        <dbReference type="ARBA" id="ARBA00022552"/>
    </source>
</evidence>
<dbReference type="PANTHER" id="PTHR11727:SF13">
    <property type="entry name" value="DIMETHYLADENOSINE TRANSFERASE 2, MITOCHONDRIAL"/>
    <property type="match status" value="1"/>
</dbReference>
<keyword evidence="10" id="KW-0804">Transcription</keyword>
<keyword evidence="2 11" id="KW-0698">rRNA processing</keyword>
<evidence type="ECO:0000256" key="8">
    <source>
        <dbReference type="ARBA" id="ARBA00023015"/>
    </source>
</evidence>
<dbReference type="GO" id="GO:0034246">
    <property type="term" value="F:mitochondrial transcription factor activity"/>
    <property type="evidence" value="ECO:0007669"/>
    <property type="project" value="TreeGrafter"/>
</dbReference>
<dbReference type="EMBL" id="JARGDH010000004">
    <property type="protein sequence ID" value="KAL0269553.1"/>
    <property type="molecule type" value="Genomic_DNA"/>
</dbReference>
<dbReference type="SUPFAM" id="SSF53335">
    <property type="entry name" value="S-adenosyl-L-methionine-dependent methyltransferases"/>
    <property type="match status" value="1"/>
</dbReference>
<evidence type="ECO:0000256" key="7">
    <source>
        <dbReference type="ARBA" id="ARBA00022946"/>
    </source>
</evidence>
<comment type="similarity">
    <text evidence="11">Belongs to the class I-like SAM-binding methyltransferase superfamily. rRNA adenine N(6)-methyltransferase family.</text>
</comment>
<comment type="caution">
    <text evidence="12">The sequence shown here is derived from an EMBL/GenBank/DDBJ whole genome shotgun (WGS) entry which is preliminary data.</text>
</comment>
<comment type="subcellular location">
    <subcellularLocation>
        <location evidence="1">Mitochondrion</location>
    </subcellularLocation>
</comment>
<evidence type="ECO:0000256" key="1">
    <source>
        <dbReference type="ARBA" id="ARBA00004173"/>
    </source>
</evidence>
<dbReference type="GO" id="GO:0005759">
    <property type="term" value="C:mitochondrial matrix"/>
    <property type="evidence" value="ECO:0007669"/>
    <property type="project" value="TreeGrafter"/>
</dbReference>
<dbReference type="Pfam" id="PF00398">
    <property type="entry name" value="RrnaAD"/>
    <property type="match status" value="1"/>
</dbReference>
<accession>A0AAW2HJ49</accession>
<keyword evidence="9" id="KW-0496">Mitochondrion</keyword>
<evidence type="ECO:0000256" key="6">
    <source>
        <dbReference type="ARBA" id="ARBA00022884"/>
    </source>
</evidence>
<keyword evidence="4 11" id="KW-0808">Transferase</keyword>
<keyword evidence="8" id="KW-0805">Transcription regulation</keyword>
<organism evidence="12">
    <name type="scientific">Menopon gallinae</name>
    <name type="common">poultry shaft louse</name>
    <dbReference type="NCBI Taxonomy" id="328185"/>
    <lineage>
        <taxon>Eukaryota</taxon>
        <taxon>Metazoa</taxon>
        <taxon>Ecdysozoa</taxon>
        <taxon>Arthropoda</taxon>
        <taxon>Hexapoda</taxon>
        <taxon>Insecta</taxon>
        <taxon>Pterygota</taxon>
        <taxon>Neoptera</taxon>
        <taxon>Paraneoptera</taxon>
        <taxon>Psocodea</taxon>
        <taxon>Troctomorpha</taxon>
        <taxon>Phthiraptera</taxon>
        <taxon>Amblycera</taxon>
        <taxon>Menoponidae</taxon>
        <taxon>Menopon</taxon>
    </lineage>
</organism>
<dbReference type="AlphaFoldDB" id="A0AAW2HJ49"/>
<dbReference type="InterPro" id="IPR001737">
    <property type="entry name" value="KsgA/Erm"/>
</dbReference>
<dbReference type="Gene3D" id="3.40.50.150">
    <property type="entry name" value="Vaccinia Virus protein VP39"/>
    <property type="match status" value="1"/>
</dbReference>